<feature type="transmembrane region" description="Helical" evidence="1">
    <location>
        <begin position="302"/>
        <end position="324"/>
    </location>
</feature>
<accession>A0A8S0V694</accession>
<comment type="caution">
    <text evidence="2">The sequence shown here is derived from an EMBL/GenBank/DDBJ whole genome shotgun (WGS) entry which is preliminary data.</text>
</comment>
<dbReference type="EMBL" id="CACTIH010009166">
    <property type="protein sequence ID" value="CAA3026589.1"/>
    <property type="molecule type" value="Genomic_DNA"/>
</dbReference>
<dbReference type="CDD" id="cd00038">
    <property type="entry name" value="CAP_ED"/>
    <property type="match status" value="1"/>
</dbReference>
<dbReference type="Gramene" id="OE9A031168T1">
    <property type="protein sequence ID" value="OE9A031168C1"/>
    <property type="gene ID" value="OE9A031168"/>
</dbReference>
<keyword evidence="1" id="KW-0812">Transmembrane</keyword>
<dbReference type="InterPro" id="IPR018490">
    <property type="entry name" value="cNMP-bd_dom_sf"/>
</dbReference>
<dbReference type="PANTHER" id="PTHR11066">
    <property type="entry name" value="ACYL-COA THIOESTERASE"/>
    <property type="match status" value="1"/>
</dbReference>
<dbReference type="InterPro" id="IPR003703">
    <property type="entry name" value="Acyl_CoA_thio"/>
</dbReference>
<dbReference type="GO" id="GO:0009062">
    <property type="term" value="P:fatty acid catabolic process"/>
    <property type="evidence" value="ECO:0007669"/>
    <property type="project" value="TreeGrafter"/>
</dbReference>
<dbReference type="InterPro" id="IPR014710">
    <property type="entry name" value="RmlC-like_jellyroll"/>
</dbReference>
<dbReference type="GO" id="GO:0006637">
    <property type="term" value="P:acyl-CoA metabolic process"/>
    <property type="evidence" value="ECO:0007669"/>
    <property type="project" value="InterPro"/>
</dbReference>
<reference evidence="2 3" key="1">
    <citation type="submission" date="2019-12" db="EMBL/GenBank/DDBJ databases">
        <authorList>
            <person name="Alioto T."/>
            <person name="Alioto T."/>
            <person name="Gomez Garrido J."/>
        </authorList>
    </citation>
    <scope>NUCLEOTIDE SEQUENCE [LARGE SCALE GENOMIC DNA]</scope>
</reference>
<dbReference type="SUPFAM" id="SSF51206">
    <property type="entry name" value="cAMP-binding domain-like"/>
    <property type="match status" value="1"/>
</dbReference>
<dbReference type="AlphaFoldDB" id="A0A8S0V694"/>
<keyword evidence="1" id="KW-1133">Transmembrane helix</keyword>
<evidence type="ECO:0000313" key="3">
    <source>
        <dbReference type="Proteomes" id="UP000594638"/>
    </source>
</evidence>
<evidence type="ECO:0000313" key="2">
    <source>
        <dbReference type="EMBL" id="CAA3026589.1"/>
    </source>
</evidence>
<organism evidence="2 3">
    <name type="scientific">Olea europaea subsp. europaea</name>
    <dbReference type="NCBI Taxonomy" id="158383"/>
    <lineage>
        <taxon>Eukaryota</taxon>
        <taxon>Viridiplantae</taxon>
        <taxon>Streptophyta</taxon>
        <taxon>Embryophyta</taxon>
        <taxon>Tracheophyta</taxon>
        <taxon>Spermatophyta</taxon>
        <taxon>Magnoliopsida</taxon>
        <taxon>eudicotyledons</taxon>
        <taxon>Gunneridae</taxon>
        <taxon>Pentapetalae</taxon>
        <taxon>asterids</taxon>
        <taxon>lamiids</taxon>
        <taxon>Lamiales</taxon>
        <taxon>Oleaceae</taxon>
        <taxon>Oleeae</taxon>
        <taxon>Olea</taxon>
    </lineage>
</organism>
<keyword evidence="1" id="KW-0472">Membrane</keyword>
<protein>
    <submittedName>
        <fullName evidence="2">Acyl- thioesterase 2-like</fullName>
    </submittedName>
</protein>
<name>A0A8S0V694_OLEEU</name>
<dbReference type="InterPro" id="IPR000595">
    <property type="entry name" value="cNMP-bd_dom"/>
</dbReference>
<evidence type="ECO:0000256" key="1">
    <source>
        <dbReference type="SAM" id="Phobius"/>
    </source>
</evidence>
<dbReference type="SUPFAM" id="SSF54637">
    <property type="entry name" value="Thioesterase/thiol ester dehydrase-isomerase"/>
    <property type="match status" value="1"/>
</dbReference>
<dbReference type="Gene3D" id="2.60.120.10">
    <property type="entry name" value="Jelly Rolls"/>
    <property type="match status" value="1"/>
</dbReference>
<sequence>MNSDSVIEFLGCVPLLQRLPSSSLRKIASVVNVKHYVREGEAAADGIYFVWDGEAEVCGSFHADEENRPEFHLKQYDYFGHGIASSTQPADVIALSKLTCLLLPKEHTNLLESRSIWSANETHEKFSHVERILHLNPIEVNIFQGITLPDAPRFGKVFGGQFIGQALAAASKTVDCLKIVHSLHAYFLLIGDLNRASTYLICRRGPRPPKIKKTEFFFLAAAPAHAGATGSSVWHCCVLQQPPLCRGNFDVGGDTMMNPRPMRPWVEGEQFCDEAANETEANSSRGDDLDADDTMGKIISNLIFSFPICYIIFVFNFQLPYFELNFRPSDTKRRFLVEKILFLVLHVKWSPKFQGHAFMHVEAKTKSMQFLLARCSS</sequence>
<dbReference type="GO" id="GO:0047617">
    <property type="term" value="F:fatty acyl-CoA hydrolase activity"/>
    <property type="evidence" value="ECO:0007669"/>
    <property type="project" value="InterPro"/>
</dbReference>
<proteinExistence type="predicted"/>
<dbReference type="Proteomes" id="UP000594638">
    <property type="component" value="Unassembled WGS sequence"/>
</dbReference>
<dbReference type="FunFam" id="2.60.120.10:FF:000109">
    <property type="entry name" value="Acyl-CoA thioesterase II"/>
    <property type="match status" value="1"/>
</dbReference>
<dbReference type="InterPro" id="IPR029069">
    <property type="entry name" value="HotDog_dom_sf"/>
</dbReference>
<dbReference type="PANTHER" id="PTHR11066:SF34">
    <property type="entry name" value="ACYL-COENZYME A THIOESTERASE 8"/>
    <property type="match status" value="1"/>
</dbReference>
<keyword evidence="3" id="KW-1185">Reference proteome</keyword>
<dbReference type="OrthoDB" id="68328at2759"/>
<gene>
    <name evidence="2" type="ORF">OLEA9_A031168</name>
</gene>
<dbReference type="Gene3D" id="3.10.129.10">
    <property type="entry name" value="Hotdog Thioesterase"/>
    <property type="match status" value="1"/>
</dbReference>